<dbReference type="Pfam" id="PF11790">
    <property type="entry name" value="Glyco_hydro_cc"/>
    <property type="match status" value="1"/>
</dbReference>
<evidence type="ECO:0000313" key="6">
    <source>
        <dbReference type="Proteomes" id="UP000467260"/>
    </source>
</evidence>
<dbReference type="GO" id="GO:0004565">
    <property type="term" value="F:beta-galactosidase activity"/>
    <property type="evidence" value="ECO:0007669"/>
    <property type="project" value="InterPro"/>
</dbReference>
<dbReference type="GO" id="GO:0005975">
    <property type="term" value="P:carbohydrate metabolic process"/>
    <property type="evidence" value="ECO:0007669"/>
    <property type="project" value="InterPro"/>
</dbReference>
<dbReference type="Gene3D" id="3.20.20.80">
    <property type="entry name" value="Glycosidases"/>
    <property type="match status" value="1"/>
</dbReference>
<dbReference type="InterPro" id="IPR051923">
    <property type="entry name" value="Glycosyl_Hydrolase_39"/>
</dbReference>
<evidence type="ECO:0000256" key="1">
    <source>
        <dbReference type="ARBA" id="ARBA00022801"/>
    </source>
</evidence>
<sequence>MATMWSDSPQGYADEAQSIRDAGAGWIRIIVQWHKIEPSIGAYDWSTGDNAVQAASAAGLSILMCISGPAPVWAQAPGADPNAVGSPPADPVAFGQIARAIADRYKTAVGAWEIWNEPNAPEFFTPVDVGRYAALLREAYMNIHAAAPQSIVMSGGLSSSNSGIDSVDFIQQLYAAGAGDALDAIALHPYSYPYPITEDPLGRGAAVAQVHQLMAAHGEGRKKIWITEYGQATGTSPFAVPGERQAEILVAFLQWASSLGYLGPPFLFTSRDLSPDTSNAEFNFGIYGVDYTPKPAVEAIKTLARS</sequence>
<dbReference type="Proteomes" id="UP000467260">
    <property type="component" value="Chromosome"/>
</dbReference>
<dbReference type="SUPFAM" id="SSF51445">
    <property type="entry name" value="(Trans)glycosidases"/>
    <property type="match status" value="1"/>
</dbReference>
<evidence type="ECO:0000259" key="3">
    <source>
        <dbReference type="Pfam" id="PF02449"/>
    </source>
</evidence>
<keyword evidence="6" id="KW-1185">Reference proteome</keyword>
<gene>
    <name evidence="5" type="ORF">MHIB_05120</name>
</gene>
<evidence type="ECO:0008006" key="7">
    <source>
        <dbReference type="Google" id="ProtNLM"/>
    </source>
</evidence>
<feature type="domain" description="Glycoside hydrolase family 42 N-terminal" evidence="3">
    <location>
        <begin position="13"/>
        <end position="73"/>
    </location>
</feature>
<evidence type="ECO:0000259" key="4">
    <source>
        <dbReference type="Pfam" id="PF11790"/>
    </source>
</evidence>
<dbReference type="Pfam" id="PF02449">
    <property type="entry name" value="Glyco_hydro_42"/>
    <property type="match status" value="1"/>
</dbReference>
<protein>
    <recommendedName>
        <fullName evidence="7">Glycoside hydrolase family 5 domain-containing protein</fullName>
    </recommendedName>
</protein>
<dbReference type="AlphaFoldDB" id="A0A7I7WX59"/>
<reference evidence="5 6" key="1">
    <citation type="journal article" date="2019" name="Emerg. Microbes Infect.">
        <title>Comprehensive subspecies identification of 175 nontuberculous mycobacteria species based on 7547 genomic profiles.</title>
        <authorList>
            <person name="Matsumoto Y."/>
            <person name="Kinjo T."/>
            <person name="Motooka D."/>
            <person name="Nabeya D."/>
            <person name="Jung N."/>
            <person name="Uechi K."/>
            <person name="Horii T."/>
            <person name="Iida T."/>
            <person name="Fujita J."/>
            <person name="Nakamura S."/>
        </authorList>
    </citation>
    <scope>NUCLEOTIDE SEQUENCE [LARGE SCALE GENOMIC DNA]</scope>
    <source>
        <strain evidence="5 6">JCM 13571</strain>
    </source>
</reference>
<dbReference type="PANTHER" id="PTHR12631:SF10">
    <property type="entry name" value="BETA-XYLOSIDASE-LIKE PROTEIN-RELATED"/>
    <property type="match status" value="1"/>
</dbReference>
<dbReference type="InterPro" id="IPR024655">
    <property type="entry name" value="Asl1_glyco_hydro_catalytic"/>
</dbReference>
<evidence type="ECO:0000256" key="2">
    <source>
        <dbReference type="ARBA" id="ARBA00023295"/>
    </source>
</evidence>
<dbReference type="InterPro" id="IPR017853">
    <property type="entry name" value="GH"/>
</dbReference>
<keyword evidence="1" id="KW-0378">Hydrolase</keyword>
<dbReference type="GO" id="GO:0009341">
    <property type="term" value="C:beta-galactosidase complex"/>
    <property type="evidence" value="ECO:0007669"/>
    <property type="project" value="InterPro"/>
</dbReference>
<dbReference type="EMBL" id="AP022609">
    <property type="protein sequence ID" value="BBZ22094.1"/>
    <property type="molecule type" value="Genomic_DNA"/>
</dbReference>
<keyword evidence="2" id="KW-0326">Glycosidase</keyword>
<feature type="domain" description="Asl1-like glycosyl hydrolase catalytic" evidence="4">
    <location>
        <begin position="115"/>
        <end position="269"/>
    </location>
</feature>
<dbReference type="KEGG" id="mhib:MHIB_05120"/>
<name>A0A7I7WX59_9MYCO</name>
<dbReference type="PANTHER" id="PTHR12631">
    <property type="entry name" value="ALPHA-L-IDURONIDASE"/>
    <property type="match status" value="1"/>
</dbReference>
<dbReference type="InterPro" id="IPR013529">
    <property type="entry name" value="Glyco_hydro_42_N"/>
</dbReference>
<accession>A0A7I7WX59</accession>
<organism evidence="5 6">
    <name type="scientific">Mycolicibacter hiberniae</name>
    <dbReference type="NCBI Taxonomy" id="29314"/>
    <lineage>
        <taxon>Bacteria</taxon>
        <taxon>Bacillati</taxon>
        <taxon>Actinomycetota</taxon>
        <taxon>Actinomycetes</taxon>
        <taxon>Mycobacteriales</taxon>
        <taxon>Mycobacteriaceae</taxon>
        <taxon>Mycolicibacter</taxon>
    </lineage>
</organism>
<proteinExistence type="predicted"/>
<evidence type="ECO:0000313" key="5">
    <source>
        <dbReference type="EMBL" id="BBZ22094.1"/>
    </source>
</evidence>